<gene>
    <name evidence="2" type="ORF">PYCCODRAFT_1464229</name>
</gene>
<dbReference type="EMBL" id="KZ084090">
    <property type="protein sequence ID" value="OSD06259.1"/>
    <property type="molecule type" value="Genomic_DNA"/>
</dbReference>
<feature type="compositionally biased region" description="Low complexity" evidence="1">
    <location>
        <begin position="248"/>
        <end position="261"/>
    </location>
</feature>
<sequence>MEAPKLVHDSSIARFTSPASSNSAENARTQGALLLFASVQNQRTYASRTSLSAAAAPYPSTSESDFMDGVEASLAEELAVRHDDDAMNADPTLFNIFPYEECSTPAPSSAQYSCHAPDSLHEAIQSPYEDVHVLDLGAHRSPTLAHDKLAPSKPGKVNRLNLPPDGSAVLYSPLLELLDACALERTSRPVPSLSASPPMPLRCSSNSVSLHPELDTAVCNAIIAADRTGNTLQHTMWALTSKPVIDPSSAATPAAASSPASVQTSGPRRCAPPTSSSASSTVEPPERPASRSRLYQPQDVRAHSDGFVAAHGDITRRQGHSFIQAFVSAGFEAISWQKDRRRITTEFAPVTQLAKNIPHDLHDRVNSLPLAARHAGNMQVLVFEAEIRANTAADEPDAPPVYFVHVMKGAAVDFA</sequence>
<proteinExistence type="predicted"/>
<evidence type="ECO:0000313" key="3">
    <source>
        <dbReference type="Proteomes" id="UP000193067"/>
    </source>
</evidence>
<feature type="region of interest" description="Disordered" evidence="1">
    <location>
        <begin position="248"/>
        <end position="297"/>
    </location>
</feature>
<dbReference type="Proteomes" id="UP000193067">
    <property type="component" value="Unassembled WGS sequence"/>
</dbReference>
<evidence type="ECO:0000313" key="2">
    <source>
        <dbReference type="EMBL" id="OSD06259.1"/>
    </source>
</evidence>
<dbReference type="STRING" id="1353009.A0A1Y2IYM5"/>
<keyword evidence="3" id="KW-1185">Reference proteome</keyword>
<organism evidence="2 3">
    <name type="scientific">Trametes coccinea (strain BRFM310)</name>
    <name type="common">Pycnoporus coccineus</name>
    <dbReference type="NCBI Taxonomy" id="1353009"/>
    <lineage>
        <taxon>Eukaryota</taxon>
        <taxon>Fungi</taxon>
        <taxon>Dikarya</taxon>
        <taxon>Basidiomycota</taxon>
        <taxon>Agaricomycotina</taxon>
        <taxon>Agaricomycetes</taxon>
        <taxon>Polyporales</taxon>
        <taxon>Polyporaceae</taxon>
        <taxon>Trametes</taxon>
    </lineage>
</organism>
<dbReference type="AlphaFoldDB" id="A0A1Y2IYM5"/>
<accession>A0A1Y2IYM5</accession>
<protein>
    <submittedName>
        <fullName evidence="2">Uncharacterized protein</fullName>
    </submittedName>
</protein>
<evidence type="ECO:0000256" key="1">
    <source>
        <dbReference type="SAM" id="MobiDB-lite"/>
    </source>
</evidence>
<feature type="compositionally biased region" description="Low complexity" evidence="1">
    <location>
        <begin position="271"/>
        <end position="281"/>
    </location>
</feature>
<name>A0A1Y2IYM5_TRAC3</name>
<reference evidence="2 3" key="1">
    <citation type="journal article" date="2015" name="Biotechnol. Biofuels">
        <title>Enhanced degradation of softwood versus hardwood by the white-rot fungus Pycnoporus coccineus.</title>
        <authorList>
            <person name="Couturier M."/>
            <person name="Navarro D."/>
            <person name="Chevret D."/>
            <person name="Henrissat B."/>
            <person name="Piumi F."/>
            <person name="Ruiz-Duenas F.J."/>
            <person name="Martinez A.T."/>
            <person name="Grigoriev I.V."/>
            <person name="Riley R."/>
            <person name="Lipzen A."/>
            <person name="Berrin J.G."/>
            <person name="Master E.R."/>
            <person name="Rosso M.N."/>
        </authorList>
    </citation>
    <scope>NUCLEOTIDE SEQUENCE [LARGE SCALE GENOMIC DNA]</scope>
    <source>
        <strain evidence="2 3">BRFM310</strain>
    </source>
</reference>